<gene>
    <name evidence="1" type="ORF">L484_026477</name>
</gene>
<evidence type="ECO:0000313" key="1">
    <source>
        <dbReference type="EMBL" id="EXB44894.1"/>
    </source>
</evidence>
<dbReference type="Proteomes" id="UP000030645">
    <property type="component" value="Unassembled WGS sequence"/>
</dbReference>
<name>W9QYZ4_9ROSA</name>
<dbReference type="EMBL" id="KE343883">
    <property type="protein sequence ID" value="EXB44894.1"/>
    <property type="molecule type" value="Genomic_DNA"/>
</dbReference>
<reference evidence="2" key="1">
    <citation type="submission" date="2013-01" db="EMBL/GenBank/DDBJ databases">
        <title>Draft Genome Sequence of a Mulberry Tree, Morus notabilis C.K. Schneid.</title>
        <authorList>
            <person name="He N."/>
            <person name="Zhao S."/>
        </authorList>
    </citation>
    <scope>NUCLEOTIDE SEQUENCE</scope>
</reference>
<keyword evidence="2" id="KW-1185">Reference proteome</keyword>
<protein>
    <submittedName>
        <fullName evidence="1">Uncharacterized protein</fullName>
    </submittedName>
</protein>
<sequence length="91" mass="10808">MRAHAFMDGQVGPRLALWPFHFFTSPTISLDWVPTFYANGFHCQWIEEILVRSRVLNNNINNSSRSSLYNSTSEKYRRRNILSDKRIFWVV</sequence>
<dbReference type="AlphaFoldDB" id="W9QYZ4"/>
<organism evidence="1 2">
    <name type="scientific">Morus notabilis</name>
    <dbReference type="NCBI Taxonomy" id="981085"/>
    <lineage>
        <taxon>Eukaryota</taxon>
        <taxon>Viridiplantae</taxon>
        <taxon>Streptophyta</taxon>
        <taxon>Embryophyta</taxon>
        <taxon>Tracheophyta</taxon>
        <taxon>Spermatophyta</taxon>
        <taxon>Magnoliopsida</taxon>
        <taxon>eudicotyledons</taxon>
        <taxon>Gunneridae</taxon>
        <taxon>Pentapetalae</taxon>
        <taxon>rosids</taxon>
        <taxon>fabids</taxon>
        <taxon>Rosales</taxon>
        <taxon>Moraceae</taxon>
        <taxon>Moreae</taxon>
        <taxon>Morus</taxon>
    </lineage>
</organism>
<proteinExistence type="predicted"/>
<evidence type="ECO:0000313" key="2">
    <source>
        <dbReference type="Proteomes" id="UP000030645"/>
    </source>
</evidence>
<accession>W9QYZ4</accession>